<accession>A0A915JDT9</accession>
<evidence type="ECO:0000313" key="1">
    <source>
        <dbReference type="Proteomes" id="UP000887565"/>
    </source>
</evidence>
<dbReference type="AlphaFoldDB" id="A0A915JDT9"/>
<sequence length="94" mass="10598">MMAIHICATNTLLALYQYFRAYFCTDYHEPQPPISPNVAALILPWVTSIWAEELVVVDAVQMVHFGLFLNEARGLNNPSCLIQAYNTAVRIINS</sequence>
<dbReference type="Proteomes" id="UP000887565">
    <property type="component" value="Unplaced"/>
</dbReference>
<organism evidence="1 2">
    <name type="scientific">Romanomermis culicivorax</name>
    <name type="common">Nematode worm</name>
    <dbReference type="NCBI Taxonomy" id="13658"/>
    <lineage>
        <taxon>Eukaryota</taxon>
        <taxon>Metazoa</taxon>
        <taxon>Ecdysozoa</taxon>
        <taxon>Nematoda</taxon>
        <taxon>Enoplea</taxon>
        <taxon>Dorylaimia</taxon>
        <taxon>Mermithida</taxon>
        <taxon>Mermithoidea</taxon>
        <taxon>Mermithidae</taxon>
        <taxon>Romanomermis</taxon>
    </lineage>
</organism>
<proteinExistence type="predicted"/>
<name>A0A915JDT9_ROMCU</name>
<protein>
    <submittedName>
        <fullName evidence="2">Uncharacterized protein</fullName>
    </submittedName>
</protein>
<evidence type="ECO:0000313" key="2">
    <source>
        <dbReference type="WBParaSite" id="nRc.2.0.1.t24650-RA"/>
    </source>
</evidence>
<dbReference type="WBParaSite" id="nRc.2.0.1.t24650-RA">
    <property type="protein sequence ID" value="nRc.2.0.1.t24650-RA"/>
    <property type="gene ID" value="nRc.2.0.1.g24650"/>
</dbReference>
<keyword evidence="1" id="KW-1185">Reference proteome</keyword>
<reference evidence="2" key="1">
    <citation type="submission" date="2022-11" db="UniProtKB">
        <authorList>
            <consortium name="WormBaseParasite"/>
        </authorList>
    </citation>
    <scope>IDENTIFICATION</scope>
</reference>